<dbReference type="InterPro" id="IPR003583">
    <property type="entry name" value="Hlx-hairpin-Hlx_DNA-bd_motif"/>
</dbReference>
<dbReference type="SUPFAM" id="SSF47781">
    <property type="entry name" value="RuvA domain 2-like"/>
    <property type="match status" value="1"/>
</dbReference>
<keyword evidence="4" id="KW-1185">Reference proteome</keyword>
<dbReference type="PANTHER" id="PTHR21180">
    <property type="entry name" value="ENDONUCLEASE/EXONUCLEASE/PHOSPHATASE FAMILY DOMAIN-CONTAINING PROTEIN 1"/>
    <property type="match status" value="1"/>
</dbReference>
<accession>A0ABT5F6N9</accession>
<protein>
    <submittedName>
        <fullName evidence="3">Helix-hairpin-helix domain-containing protein</fullName>
    </submittedName>
</protein>
<comment type="caution">
    <text evidence="3">The sequence shown here is derived from an EMBL/GenBank/DDBJ whole genome shotgun (WGS) entry which is preliminary data.</text>
</comment>
<dbReference type="InterPro" id="IPR051675">
    <property type="entry name" value="Endo/Exo/Phosphatase_dom_1"/>
</dbReference>
<feature type="transmembrane region" description="Helical" evidence="1">
    <location>
        <begin position="37"/>
        <end position="56"/>
    </location>
</feature>
<keyword evidence="1" id="KW-0812">Transmembrane</keyword>
<dbReference type="NCBIfam" id="TIGR00426">
    <property type="entry name" value="competence protein ComEA helix-hairpin-helix repeat region"/>
    <property type="match status" value="1"/>
</dbReference>
<dbReference type="PANTHER" id="PTHR21180:SF32">
    <property type="entry name" value="ENDONUCLEASE_EXONUCLEASE_PHOSPHATASE FAMILY DOMAIN-CONTAINING PROTEIN 1"/>
    <property type="match status" value="1"/>
</dbReference>
<gene>
    <name evidence="3" type="ORF">POL67_47855</name>
</gene>
<dbReference type="Gene3D" id="1.10.150.320">
    <property type="entry name" value="Photosystem II 12 kDa extrinsic protein"/>
    <property type="match status" value="1"/>
</dbReference>
<keyword evidence="1" id="KW-0472">Membrane</keyword>
<feature type="domain" description="Helix-hairpin-helix DNA-binding motif class 1" evidence="2">
    <location>
        <begin position="166"/>
        <end position="185"/>
    </location>
</feature>
<dbReference type="Pfam" id="PF12836">
    <property type="entry name" value="HHH_3"/>
    <property type="match status" value="1"/>
</dbReference>
<dbReference type="SMART" id="SM00278">
    <property type="entry name" value="HhH1"/>
    <property type="match status" value="2"/>
</dbReference>
<dbReference type="InterPro" id="IPR004509">
    <property type="entry name" value="Competence_ComEA_HhH"/>
</dbReference>
<evidence type="ECO:0000259" key="2">
    <source>
        <dbReference type="SMART" id="SM00278"/>
    </source>
</evidence>
<feature type="domain" description="Helix-hairpin-helix DNA-binding motif class 1" evidence="2">
    <location>
        <begin position="136"/>
        <end position="155"/>
    </location>
</feature>
<evidence type="ECO:0000256" key="1">
    <source>
        <dbReference type="SAM" id="Phobius"/>
    </source>
</evidence>
<name>A0ABT5F6N9_9BACT</name>
<keyword evidence="1" id="KW-1133">Transmembrane helix</keyword>
<evidence type="ECO:0000313" key="4">
    <source>
        <dbReference type="Proteomes" id="UP001221411"/>
    </source>
</evidence>
<reference evidence="3 4" key="1">
    <citation type="submission" date="2022-11" db="EMBL/GenBank/DDBJ databases">
        <title>Minimal conservation of predation-associated metabolite biosynthetic gene clusters underscores biosynthetic potential of Myxococcota including descriptions for ten novel species: Archangium lansinium sp. nov., Myxococcus landrumus sp. nov., Nannocystis bai.</title>
        <authorList>
            <person name="Ahearne A."/>
            <person name="Stevens C."/>
            <person name="Dowd S."/>
        </authorList>
    </citation>
    <scope>NUCLEOTIDE SEQUENCE [LARGE SCALE GENOMIC DNA]</scope>
    <source>
        <strain evidence="3 4">RJM3</strain>
    </source>
</reference>
<dbReference type="Proteomes" id="UP001221411">
    <property type="component" value="Unassembled WGS sequence"/>
</dbReference>
<organism evidence="3 4">
    <name type="scientific">Polyangium mundeleinium</name>
    <dbReference type="NCBI Taxonomy" id="2995306"/>
    <lineage>
        <taxon>Bacteria</taxon>
        <taxon>Pseudomonadati</taxon>
        <taxon>Myxococcota</taxon>
        <taxon>Polyangia</taxon>
        <taxon>Polyangiales</taxon>
        <taxon>Polyangiaceae</taxon>
        <taxon>Polyangium</taxon>
    </lineage>
</organism>
<dbReference type="InterPro" id="IPR010994">
    <property type="entry name" value="RuvA_2-like"/>
</dbReference>
<proteinExistence type="predicted"/>
<evidence type="ECO:0000313" key="3">
    <source>
        <dbReference type="EMBL" id="MDC0749137.1"/>
    </source>
</evidence>
<sequence length="191" mass="18812">MERSADDKQVGARGQAFFGSIGARLRGSAWTPLAGKVALGALGFLALAFVGSGAAADLMPRRVGAYLGPPATSASAAAPVSVGVADAGAGADADAGAGAGADAAAAAAADAGVEAGAPIAAVTADGRVILNLATEEDLRKLPGIGATKAKAILALRAKLGRFKRPEDLLRVKGLGRKSLARLRPKLLIDPP</sequence>
<dbReference type="RefSeq" id="WP_271928635.1">
    <property type="nucleotide sequence ID" value="NZ_JAQNDO010000001.1"/>
</dbReference>
<dbReference type="EMBL" id="JAQNDO010000001">
    <property type="protein sequence ID" value="MDC0749137.1"/>
    <property type="molecule type" value="Genomic_DNA"/>
</dbReference>